<name>A0ACB9TTI5_HOLOL</name>
<gene>
    <name evidence="1" type="ORF">MML48_1g03077</name>
</gene>
<accession>A0ACB9TTI5</accession>
<dbReference type="Proteomes" id="UP001056778">
    <property type="component" value="Chromosome 1"/>
</dbReference>
<reference evidence="1" key="1">
    <citation type="submission" date="2022-04" db="EMBL/GenBank/DDBJ databases">
        <title>Chromosome-scale genome assembly of Holotrichia oblita Faldermann.</title>
        <authorList>
            <person name="Rongchong L."/>
        </authorList>
    </citation>
    <scope>NUCLEOTIDE SEQUENCE</scope>
    <source>
        <strain evidence="1">81SQS9</strain>
    </source>
</reference>
<organism evidence="1 2">
    <name type="scientific">Holotrichia oblita</name>
    <name type="common">Chafer beetle</name>
    <dbReference type="NCBI Taxonomy" id="644536"/>
    <lineage>
        <taxon>Eukaryota</taxon>
        <taxon>Metazoa</taxon>
        <taxon>Ecdysozoa</taxon>
        <taxon>Arthropoda</taxon>
        <taxon>Hexapoda</taxon>
        <taxon>Insecta</taxon>
        <taxon>Pterygota</taxon>
        <taxon>Neoptera</taxon>
        <taxon>Endopterygota</taxon>
        <taxon>Coleoptera</taxon>
        <taxon>Polyphaga</taxon>
        <taxon>Scarabaeiformia</taxon>
        <taxon>Scarabaeidae</taxon>
        <taxon>Melolonthinae</taxon>
        <taxon>Holotrichia</taxon>
    </lineage>
</organism>
<sequence>MEVFLRSLADPGFQQGVSVDVGIHQTTVSKIIDKVSRAICSKKKYWIKFPTTDDMFNIAKNEWAVHHAVPNVIGAIDCTHVQILKPFVHGDEYINRKGVASINVQATCDSREMFTSVDATWPGSGF</sequence>
<comment type="caution">
    <text evidence="1">The sequence shown here is derived from an EMBL/GenBank/DDBJ whole genome shotgun (WGS) entry which is preliminary data.</text>
</comment>
<protein>
    <submittedName>
        <fullName evidence="1">Uncharacterized protein</fullName>
    </submittedName>
</protein>
<dbReference type="EMBL" id="CM043015">
    <property type="protein sequence ID" value="KAI4470058.1"/>
    <property type="molecule type" value="Genomic_DNA"/>
</dbReference>
<evidence type="ECO:0000313" key="1">
    <source>
        <dbReference type="EMBL" id="KAI4470058.1"/>
    </source>
</evidence>
<proteinExistence type="predicted"/>
<evidence type="ECO:0000313" key="2">
    <source>
        <dbReference type="Proteomes" id="UP001056778"/>
    </source>
</evidence>
<keyword evidence="2" id="KW-1185">Reference proteome</keyword>